<dbReference type="AlphaFoldDB" id="A0A512NNL1"/>
<dbReference type="Proteomes" id="UP000321058">
    <property type="component" value="Unassembled WGS sequence"/>
</dbReference>
<dbReference type="CDD" id="cd06343">
    <property type="entry name" value="PBP1_ABC_ligand_binding-like"/>
    <property type="match status" value="1"/>
</dbReference>
<dbReference type="PANTHER" id="PTHR47235">
    <property type="entry name" value="BLR6548 PROTEIN"/>
    <property type="match status" value="1"/>
</dbReference>
<dbReference type="EMBL" id="BKAJ01000168">
    <property type="protein sequence ID" value="GEP60530.1"/>
    <property type="molecule type" value="Genomic_DNA"/>
</dbReference>
<dbReference type="InterPro" id="IPR028082">
    <property type="entry name" value="Peripla_BP_I"/>
</dbReference>
<name>A0A512NNL1_9HYPH</name>
<dbReference type="InterPro" id="IPR028081">
    <property type="entry name" value="Leu-bd"/>
</dbReference>
<comment type="similarity">
    <text evidence="1">Belongs to the leucine-binding protein family.</text>
</comment>
<reference evidence="4 5" key="1">
    <citation type="submission" date="2019-07" db="EMBL/GenBank/DDBJ databases">
        <title>Whole genome shotgun sequence of Reyranella soli NBRC 108950.</title>
        <authorList>
            <person name="Hosoyama A."/>
            <person name="Uohara A."/>
            <person name="Ohji S."/>
            <person name="Ichikawa N."/>
        </authorList>
    </citation>
    <scope>NUCLEOTIDE SEQUENCE [LARGE SCALE GENOMIC DNA]</scope>
    <source>
        <strain evidence="4 5">NBRC 108950</strain>
    </source>
</reference>
<accession>A0A512NNL1</accession>
<gene>
    <name evidence="4" type="ORF">RSO01_76960</name>
</gene>
<evidence type="ECO:0000256" key="2">
    <source>
        <dbReference type="ARBA" id="ARBA00022729"/>
    </source>
</evidence>
<protein>
    <submittedName>
        <fullName evidence="4">Branched-chain amino acid ABC transporter substrate-binding protein</fullName>
    </submittedName>
</protein>
<feature type="domain" description="Leucine-binding protein" evidence="3">
    <location>
        <begin position="38"/>
        <end position="391"/>
    </location>
</feature>
<evidence type="ECO:0000259" key="3">
    <source>
        <dbReference type="Pfam" id="PF13458"/>
    </source>
</evidence>
<sequence length="404" mass="44350">MRATTMALVAAGFVLATATGVQVRAQDKKYGPGVTDTEIMIGQSAPFSGPASAFGIYSRVEQAYFNAVNEKGGINKRKIKFIMLDNGFSPPKALEASRKLVEEDNVLAEVGTVGTPTNSATQRYLNGKKVPQLLISAGGSKFNDPKQYPWTVPFYPSFETEAMGFARYALKAQKELKIGVLYQNDDYGKDFLKGLQKALGENYKKLVVSEQSYELTDPTVDSQVINLAGSGANVFMNFTTPKFAAQALRKADELKWKPMQFIASPGSSVQAVLKVVGFDKVEGVMTAQYFKEPGDPAWEKDPEMQAYFDFMKKYAPNESPLDAIGVSGYVNAQMAEYVLNAAGNELTRENLLKKATTLQDVTLALLLPGIKLSNTPEDYRAYHGFQLSRFDGKGWTAVEYIKAD</sequence>
<dbReference type="PANTHER" id="PTHR47235:SF1">
    <property type="entry name" value="BLR6548 PROTEIN"/>
    <property type="match status" value="1"/>
</dbReference>
<proteinExistence type="inferred from homology"/>
<comment type="caution">
    <text evidence="4">The sequence shown here is derived from an EMBL/GenBank/DDBJ whole genome shotgun (WGS) entry which is preliminary data.</text>
</comment>
<evidence type="ECO:0000256" key="1">
    <source>
        <dbReference type="ARBA" id="ARBA00010062"/>
    </source>
</evidence>
<organism evidence="4 5">
    <name type="scientific">Reyranella soli</name>
    <dbReference type="NCBI Taxonomy" id="1230389"/>
    <lineage>
        <taxon>Bacteria</taxon>
        <taxon>Pseudomonadati</taxon>
        <taxon>Pseudomonadota</taxon>
        <taxon>Alphaproteobacteria</taxon>
        <taxon>Hyphomicrobiales</taxon>
        <taxon>Reyranellaceae</taxon>
        <taxon>Reyranella</taxon>
    </lineage>
</organism>
<dbReference type="Gene3D" id="3.40.50.2300">
    <property type="match status" value="2"/>
</dbReference>
<evidence type="ECO:0000313" key="4">
    <source>
        <dbReference type="EMBL" id="GEP60530.1"/>
    </source>
</evidence>
<keyword evidence="5" id="KW-1185">Reference proteome</keyword>
<keyword evidence="2" id="KW-0732">Signal</keyword>
<dbReference type="Pfam" id="PF13458">
    <property type="entry name" value="Peripla_BP_6"/>
    <property type="match status" value="1"/>
</dbReference>
<evidence type="ECO:0000313" key="5">
    <source>
        <dbReference type="Proteomes" id="UP000321058"/>
    </source>
</evidence>
<dbReference type="SUPFAM" id="SSF53822">
    <property type="entry name" value="Periplasmic binding protein-like I"/>
    <property type="match status" value="1"/>
</dbReference>
<dbReference type="RefSeq" id="WP_170303679.1">
    <property type="nucleotide sequence ID" value="NZ_BKAJ01000168.1"/>
</dbReference>